<feature type="signal peptide" evidence="1">
    <location>
        <begin position="1"/>
        <end position="39"/>
    </location>
</feature>
<dbReference type="Proteomes" id="UP001200022">
    <property type="component" value="Unassembled WGS sequence"/>
</dbReference>
<feature type="domain" description="DUF5689" evidence="2">
    <location>
        <begin position="58"/>
        <end position="295"/>
    </location>
</feature>
<dbReference type="NCBIfam" id="NF038128">
    <property type="entry name" value="choice_anch_J"/>
    <property type="match status" value="1"/>
</dbReference>
<dbReference type="EMBL" id="JAKKDV010000001">
    <property type="protein sequence ID" value="MCF7559780.1"/>
    <property type="molecule type" value="Genomic_DNA"/>
</dbReference>
<feature type="chain" id="PRO_5045837874" evidence="1">
    <location>
        <begin position="40"/>
        <end position="492"/>
    </location>
</feature>
<proteinExistence type="predicted"/>
<keyword evidence="1" id="KW-0732">Signal</keyword>
<dbReference type="Pfam" id="PF18942">
    <property type="entry name" value="DUF5689"/>
    <property type="match status" value="1"/>
</dbReference>
<evidence type="ECO:0000259" key="2">
    <source>
        <dbReference type="Pfam" id="PF18942"/>
    </source>
</evidence>
<dbReference type="Gene3D" id="2.60.120.200">
    <property type="match status" value="1"/>
</dbReference>
<organism evidence="3 4">
    <name type="scientific">Flaviramulus multivorans</name>
    <dbReference type="NCBI Taxonomy" id="1304750"/>
    <lineage>
        <taxon>Bacteria</taxon>
        <taxon>Pseudomonadati</taxon>
        <taxon>Bacteroidota</taxon>
        <taxon>Flavobacteriia</taxon>
        <taxon>Flavobacteriales</taxon>
        <taxon>Flavobacteriaceae</taxon>
        <taxon>Flaviramulus</taxon>
    </lineage>
</organism>
<comment type="caution">
    <text evidence="3">The sequence shown here is derived from an EMBL/GenBank/DDBJ whole genome shotgun (WGS) entry which is preliminary data.</text>
</comment>
<evidence type="ECO:0000256" key="1">
    <source>
        <dbReference type="SAM" id="SignalP"/>
    </source>
</evidence>
<evidence type="ECO:0000313" key="4">
    <source>
        <dbReference type="Proteomes" id="UP001200022"/>
    </source>
</evidence>
<accession>A0ABS9II12</accession>
<protein>
    <submittedName>
        <fullName evidence="3">DUF5689 domain-containing protein</fullName>
    </submittedName>
</protein>
<gene>
    <name evidence="3" type="ORF">L3X39_03955</name>
</gene>
<evidence type="ECO:0000313" key="3">
    <source>
        <dbReference type="EMBL" id="MCF7559780.1"/>
    </source>
</evidence>
<sequence length="492" mass="54103">MKKKNIISKNKSIMSNSNKFLTFLSVLTLTVLLASCVNDDDYNLPDLTINEPMIPSDKTTTFEAVKSRLEQAQADGDDTAIIGLDEELYIEGYVISSDRSGNFFEELIIQNKADDSDPASDPRLGFRVDINVASLSDTYEFGRKVYIKLSGLTIGESNGVMVIGKGEGSDVEQIQAYEYKDFIMRSNEVVTITPKVISISGLSEADENTFIQLSNVQINRNELNKTFAGEQDDEFDGFRTIESCEESSTITLQTSTFADFKSLQVPQLKGSIKGIFSRDFRDDFNVLIINSTSDIIFDNNDRCDPIELSCGIATTQGTNNLFSDNFETQLPNSLISGNGWTNFIESGTEGWEAYTSGGSNSSLGISARVGSFRSNDVSTISWLITPAINLDTQDNETLVFKTSNSFSDGSNMELLFSTDWDGTESGITTATWGVLTDAYITQDSDSFSSWFDSGIVDLSCASGTMYIAFKYTGSGEVDFDGTYELDDISIDF</sequence>
<name>A0ABS9II12_9FLAO</name>
<keyword evidence="4" id="KW-1185">Reference proteome</keyword>
<reference evidence="3 4" key="1">
    <citation type="submission" date="2022-01" db="EMBL/GenBank/DDBJ databases">
        <title>Draft genome sequence of Sabulilitoribacter multivorans KCTC 32326.</title>
        <authorList>
            <person name="Oh J.-S."/>
        </authorList>
    </citation>
    <scope>NUCLEOTIDE SEQUENCE [LARGE SCALE GENOMIC DNA]</scope>
    <source>
        <strain evidence="3 4">M-M16</strain>
    </source>
</reference>
<dbReference type="InterPro" id="IPR043744">
    <property type="entry name" value="DUF5689"/>
</dbReference>